<feature type="transmembrane region" description="Helical" evidence="7">
    <location>
        <begin position="20"/>
        <end position="46"/>
    </location>
</feature>
<dbReference type="EMBL" id="JBHLWO010000001">
    <property type="protein sequence ID" value="MFC0317448.1"/>
    <property type="molecule type" value="Genomic_DNA"/>
</dbReference>
<name>A0ABV6HEY9_9SPHI</name>
<dbReference type="PANTHER" id="PTHR30489:SF0">
    <property type="entry name" value="LIPOPROTEIN-RELEASING SYSTEM TRANSMEMBRANE PROTEIN LOLE"/>
    <property type="match status" value="1"/>
</dbReference>
<evidence type="ECO:0000256" key="4">
    <source>
        <dbReference type="ARBA" id="ARBA00022692"/>
    </source>
</evidence>
<evidence type="ECO:0000256" key="1">
    <source>
        <dbReference type="ARBA" id="ARBA00004651"/>
    </source>
</evidence>
<comment type="subcellular location">
    <subcellularLocation>
        <location evidence="1">Cell membrane</location>
        <topology evidence="1">Multi-pass membrane protein</topology>
    </subcellularLocation>
</comment>
<feature type="transmembrane region" description="Helical" evidence="7">
    <location>
        <begin position="375"/>
        <end position="392"/>
    </location>
</feature>
<evidence type="ECO:0000259" key="9">
    <source>
        <dbReference type="Pfam" id="PF12704"/>
    </source>
</evidence>
<evidence type="ECO:0000259" key="8">
    <source>
        <dbReference type="Pfam" id="PF02687"/>
    </source>
</evidence>
<feature type="transmembrane region" description="Helical" evidence="7">
    <location>
        <begin position="273"/>
        <end position="299"/>
    </location>
</feature>
<evidence type="ECO:0000256" key="2">
    <source>
        <dbReference type="ARBA" id="ARBA00005236"/>
    </source>
</evidence>
<comment type="similarity">
    <text evidence="2">Belongs to the ABC-4 integral membrane protein family. LolC/E subfamily.</text>
</comment>
<dbReference type="Pfam" id="PF02687">
    <property type="entry name" value="FtsX"/>
    <property type="match status" value="1"/>
</dbReference>
<reference evidence="10 11" key="1">
    <citation type="submission" date="2024-09" db="EMBL/GenBank/DDBJ databases">
        <authorList>
            <person name="Sun Q."/>
            <person name="Mori K."/>
        </authorList>
    </citation>
    <scope>NUCLEOTIDE SEQUENCE [LARGE SCALE GENOMIC DNA]</scope>
    <source>
        <strain evidence="10 11">CCM 7765</strain>
    </source>
</reference>
<dbReference type="Proteomes" id="UP001589774">
    <property type="component" value="Unassembled WGS sequence"/>
</dbReference>
<evidence type="ECO:0000256" key="5">
    <source>
        <dbReference type="ARBA" id="ARBA00022989"/>
    </source>
</evidence>
<evidence type="ECO:0000313" key="10">
    <source>
        <dbReference type="EMBL" id="MFC0317448.1"/>
    </source>
</evidence>
<dbReference type="RefSeq" id="WP_130854604.1">
    <property type="nucleotide sequence ID" value="NZ_JBHLWO010000001.1"/>
</dbReference>
<gene>
    <name evidence="10" type="ORF">ACFFI0_03970</name>
</gene>
<dbReference type="InterPro" id="IPR025857">
    <property type="entry name" value="MacB_PCD"/>
</dbReference>
<evidence type="ECO:0000256" key="6">
    <source>
        <dbReference type="ARBA" id="ARBA00023136"/>
    </source>
</evidence>
<dbReference type="PANTHER" id="PTHR30489">
    <property type="entry name" value="LIPOPROTEIN-RELEASING SYSTEM TRANSMEMBRANE PROTEIN LOLE"/>
    <property type="match status" value="1"/>
</dbReference>
<evidence type="ECO:0000256" key="3">
    <source>
        <dbReference type="ARBA" id="ARBA00022475"/>
    </source>
</evidence>
<evidence type="ECO:0000256" key="7">
    <source>
        <dbReference type="SAM" id="Phobius"/>
    </source>
</evidence>
<evidence type="ECO:0000313" key="11">
    <source>
        <dbReference type="Proteomes" id="UP001589774"/>
    </source>
</evidence>
<comment type="caution">
    <text evidence="10">The sequence shown here is derived from an EMBL/GenBank/DDBJ whole genome shotgun (WGS) entry which is preliminary data.</text>
</comment>
<sequence length="408" mass="45025">MNTATFIAKRYLFSKKSVNAINIISAISMVGVLVASGALIVILSVYNGLEGLILSMYSSFSSELRIEPASGKVFKEDTVVFEKIKKDSRIASYSQVLQEKVLLRYREYQYIANMKGVDPSYGLNRPADNLLWDGTFVLSENGINYALLGARVFTNLGISLNNILAEIEVFSPKKGVRSALNPADEFNVRNIAPAGVFKAQQELDDLIIVPIGFARDVLGEYDEISAIEINLKKGADLNRVQKDLQKLLGKNYNIKNRVEQNPGLYKLLNSEKWMVFFILAFVLVIAAFNIVGSLTMLVIDKQKDVAVLNSLGAPHGLVKRIFFLEGIFISMMGCLGGLLLGAVFCIIQEKFGVVRMGTTTIVSDVYPVSMRWSDFLLVFLTVLLVSGTASAISSRLSVKNMEQLKASE</sequence>
<dbReference type="InterPro" id="IPR003838">
    <property type="entry name" value="ABC3_permease_C"/>
</dbReference>
<protein>
    <submittedName>
        <fullName evidence="10">ABC transporter permease</fullName>
    </submittedName>
</protein>
<feature type="domain" description="MacB-like periplasmic core" evidence="9">
    <location>
        <begin position="25"/>
        <end position="246"/>
    </location>
</feature>
<organism evidence="10 11">
    <name type="scientific">Olivibacter oleidegradans</name>
    <dbReference type="NCBI Taxonomy" id="760123"/>
    <lineage>
        <taxon>Bacteria</taxon>
        <taxon>Pseudomonadati</taxon>
        <taxon>Bacteroidota</taxon>
        <taxon>Sphingobacteriia</taxon>
        <taxon>Sphingobacteriales</taxon>
        <taxon>Sphingobacteriaceae</taxon>
        <taxon>Olivibacter</taxon>
    </lineage>
</organism>
<keyword evidence="4 7" id="KW-0812">Transmembrane</keyword>
<keyword evidence="6 7" id="KW-0472">Membrane</keyword>
<dbReference type="InterPro" id="IPR051447">
    <property type="entry name" value="Lipoprotein-release_system"/>
</dbReference>
<feature type="domain" description="ABC3 transporter permease C-terminal" evidence="8">
    <location>
        <begin position="276"/>
        <end position="397"/>
    </location>
</feature>
<feature type="transmembrane region" description="Helical" evidence="7">
    <location>
        <begin position="321"/>
        <end position="347"/>
    </location>
</feature>
<accession>A0ABV6HEY9</accession>
<proteinExistence type="inferred from homology"/>
<keyword evidence="3" id="KW-1003">Cell membrane</keyword>
<dbReference type="Pfam" id="PF12704">
    <property type="entry name" value="MacB_PCD"/>
    <property type="match status" value="1"/>
</dbReference>
<keyword evidence="5 7" id="KW-1133">Transmembrane helix</keyword>
<keyword evidence="11" id="KW-1185">Reference proteome</keyword>